<name>A0A9P3V036_9MYCO</name>
<evidence type="ECO:0000313" key="2">
    <source>
        <dbReference type="EMBL" id="GLB85480.1"/>
    </source>
</evidence>
<keyword evidence="1" id="KW-1133">Transmembrane helix</keyword>
<evidence type="ECO:0000256" key="1">
    <source>
        <dbReference type="SAM" id="Phobius"/>
    </source>
</evidence>
<sequence length="327" mass="34226">MGGQFGPPPGPPGQRSRKPLIIGLSVAAVVVIVIVVVVAVIALTGSSKSGSAGDAVRGYLEALAKGDAAAALSYSDDQPGSRDLLTDDILKKQIARWPISDIRILSDSGAFSYGQVHVSAKFGDNVSDVTLSVKKSGKDWKLEHSAIKVDPSTVSENKARDTLTFFGSSVGRSPTYVFPGYVEVGSDNANVAVKLKKPFLLDSLSGGGYFNDMDYSLSDNGQSAIMSGISASLAACTRSNQLAPPNCPQRARDPEIVDGTVAWGQPDLSGLKVSFFDPYQLEVRVMGEVVFPLSAQTKSGGTKTGQVRAFVGAKADVSQTPPVVTLT</sequence>
<dbReference type="EMBL" id="BRXE01000086">
    <property type="protein sequence ID" value="GLB85480.1"/>
    <property type="molecule type" value="Genomic_DNA"/>
</dbReference>
<evidence type="ECO:0008006" key="5">
    <source>
        <dbReference type="Google" id="ProtNLM"/>
    </source>
</evidence>
<accession>A0A9P3V036</accession>
<evidence type="ECO:0000313" key="3">
    <source>
        <dbReference type="EMBL" id="GLD31202.1"/>
    </source>
</evidence>
<dbReference type="Proteomes" id="UP001064782">
    <property type="component" value="Unassembled WGS sequence"/>
</dbReference>
<dbReference type="EMBL" id="BRZI01000022">
    <property type="protein sequence ID" value="GLD31202.1"/>
    <property type="molecule type" value="Genomic_DNA"/>
</dbReference>
<feature type="transmembrane region" description="Helical" evidence="1">
    <location>
        <begin position="20"/>
        <end position="43"/>
    </location>
</feature>
<organism evidence="3 4">
    <name type="scientific">Mycobacterium kiyosense</name>
    <dbReference type="NCBI Taxonomy" id="2871094"/>
    <lineage>
        <taxon>Bacteria</taxon>
        <taxon>Bacillati</taxon>
        <taxon>Actinomycetota</taxon>
        <taxon>Actinomycetes</taxon>
        <taxon>Mycobacteriales</taxon>
        <taxon>Mycobacteriaceae</taxon>
        <taxon>Mycobacterium</taxon>
    </lineage>
</organism>
<comment type="caution">
    <text evidence="3">The sequence shown here is derived from an EMBL/GenBank/DDBJ whole genome shotgun (WGS) entry which is preliminary data.</text>
</comment>
<gene>
    <name evidence="3" type="ORF">Mkiyose1413_30850</name>
    <name evidence="2" type="ORF">SRL2020028_47360</name>
</gene>
<keyword evidence="4" id="KW-1185">Reference proteome</keyword>
<keyword evidence="1" id="KW-0472">Membrane</keyword>
<protein>
    <recommendedName>
        <fullName evidence="5">DUF4878 domain-containing protein</fullName>
    </recommendedName>
</protein>
<evidence type="ECO:0000313" key="4">
    <source>
        <dbReference type="Proteomes" id="UP001064782"/>
    </source>
</evidence>
<reference evidence="3" key="1">
    <citation type="submission" date="2022-08" db="EMBL/GenBank/DDBJ databases">
        <title>Mycobacterium kiyosense sp. nov., scotochromogenic slow-glowing species isolated from respiratory specimens.</title>
        <authorList>
            <person name="Fukano H."/>
            <person name="Kazumi Y."/>
            <person name="Sakagami N."/>
            <person name="Ato M."/>
            <person name="Mitarai S."/>
            <person name="Hoshino Y."/>
        </authorList>
    </citation>
    <scope>NUCLEOTIDE SEQUENCE</scope>
    <source>
        <strain evidence="3">1413</strain>
        <strain evidence="2">SRL2020-028</strain>
    </source>
</reference>
<dbReference type="Proteomes" id="UP001165663">
    <property type="component" value="Unassembled WGS sequence"/>
</dbReference>
<keyword evidence="1" id="KW-0812">Transmembrane</keyword>
<proteinExistence type="predicted"/>
<dbReference type="GeneID" id="83630572"/>
<dbReference type="RefSeq" id="WP_236978444.1">
    <property type="nucleotide sequence ID" value="NZ_BRXE01000086.1"/>
</dbReference>
<dbReference type="AlphaFoldDB" id="A0A9P3V036"/>